<feature type="domain" description="Amidase" evidence="1">
    <location>
        <begin position="30"/>
        <end position="460"/>
    </location>
</feature>
<dbReference type="PANTHER" id="PTHR11895">
    <property type="entry name" value="TRANSAMIDASE"/>
    <property type="match status" value="1"/>
</dbReference>
<evidence type="ECO:0000313" key="2">
    <source>
        <dbReference type="EMBL" id="MYM18532.1"/>
    </source>
</evidence>
<evidence type="ECO:0000313" key="3">
    <source>
        <dbReference type="Proteomes" id="UP000469215"/>
    </source>
</evidence>
<organism evidence="2 3">
    <name type="scientific">Brevibacterium rongguiense</name>
    <dbReference type="NCBI Taxonomy" id="2695267"/>
    <lineage>
        <taxon>Bacteria</taxon>
        <taxon>Bacillati</taxon>
        <taxon>Actinomycetota</taxon>
        <taxon>Actinomycetes</taxon>
        <taxon>Micrococcales</taxon>
        <taxon>Brevibacteriaceae</taxon>
        <taxon>Brevibacterium</taxon>
    </lineage>
</organism>
<proteinExistence type="predicted"/>
<dbReference type="SUPFAM" id="SSF75304">
    <property type="entry name" value="Amidase signature (AS) enzymes"/>
    <property type="match status" value="1"/>
</dbReference>
<dbReference type="Gene3D" id="3.90.1300.10">
    <property type="entry name" value="Amidase signature (AS) domain"/>
    <property type="match status" value="1"/>
</dbReference>
<reference evidence="2 3" key="1">
    <citation type="submission" date="2020-01" db="EMBL/GenBank/DDBJ databases">
        <authorList>
            <person name="Deng T."/>
        </authorList>
    </citation>
    <scope>NUCLEOTIDE SEQUENCE [LARGE SCALE GENOMIC DNA]</scope>
    <source>
        <strain evidence="2 3">5221</strain>
    </source>
</reference>
<dbReference type="RefSeq" id="WP_160951997.1">
    <property type="nucleotide sequence ID" value="NZ_WWEQ01000002.1"/>
</dbReference>
<accession>A0A6N9H4C4</accession>
<dbReference type="GO" id="GO:0003824">
    <property type="term" value="F:catalytic activity"/>
    <property type="evidence" value="ECO:0007669"/>
    <property type="project" value="InterPro"/>
</dbReference>
<dbReference type="InterPro" id="IPR000120">
    <property type="entry name" value="Amidase"/>
</dbReference>
<dbReference type="PANTHER" id="PTHR11895:SF76">
    <property type="entry name" value="INDOLEACETAMIDE HYDROLASE"/>
    <property type="match status" value="1"/>
</dbReference>
<dbReference type="InterPro" id="IPR036928">
    <property type="entry name" value="AS_sf"/>
</dbReference>
<dbReference type="EMBL" id="WWEQ01000002">
    <property type="protein sequence ID" value="MYM18532.1"/>
    <property type="molecule type" value="Genomic_DNA"/>
</dbReference>
<name>A0A6N9H4C4_9MICO</name>
<dbReference type="InterPro" id="IPR023631">
    <property type="entry name" value="Amidase_dom"/>
</dbReference>
<dbReference type="Pfam" id="PF01425">
    <property type="entry name" value="Amidase"/>
    <property type="match status" value="1"/>
</dbReference>
<dbReference type="AlphaFoldDB" id="A0A6N9H4C4"/>
<evidence type="ECO:0000259" key="1">
    <source>
        <dbReference type="Pfam" id="PF01425"/>
    </source>
</evidence>
<gene>
    <name evidence="2" type="ORF">GSY69_00695</name>
</gene>
<protein>
    <submittedName>
        <fullName evidence="2">Amidase</fullName>
    </submittedName>
</protein>
<keyword evidence="3" id="KW-1185">Reference proteome</keyword>
<sequence>MTAVADELAWLSLRELSALLTAGELSATQTVSAHVERVARLNPALNAVVTWEPETALASARAVDDARAAGVPLGPLAGVPMTHKDTHEVAGMRTTWGSPIRAHHVSERDCLVVARLRAAGVIATGKTNVPEFAAGAHTFNPLFGTTVNPYDPTRSAAGSSGGAAAVIAAGIQPAGDGSDTGGSLRLPASFTNLVGLRPTDGWLPHAIPENPWEWLSQDGFMARSVSDVALLMELCSGPAALAPQSRCEPGGFTGPAFDADADWEPELRTLRVGFAPDLGGRIEVEAEVAEIVGSAAQVFDDLGARVAWEAPDLTAAAGVFRVARAFEFGFNYGSLLDAHAQQLKPALRANIQAGLDLSRADIFDALRERAQLLTAMGDFFARCDVLVTVTSQVLPFDSDLEYPAELNGARVTDYLAWMEATTLISATGCPAVSVPAGFSAAGLPVGLQIVGRPGVDAQVLRVARAFELATGWGQRRPELAV</sequence>
<dbReference type="Proteomes" id="UP000469215">
    <property type="component" value="Unassembled WGS sequence"/>
</dbReference>
<comment type="caution">
    <text evidence="2">The sequence shown here is derived from an EMBL/GenBank/DDBJ whole genome shotgun (WGS) entry which is preliminary data.</text>
</comment>